<accession>A0A3A4BRM3</accession>
<gene>
    <name evidence="2" type="ORF">D5H75_05460</name>
</gene>
<organism evidence="2 3">
    <name type="scientific">Bailinhaonella thermotolerans</name>
    <dbReference type="NCBI Taxonomy" id="1070861"/>
    <lineage>
        <taxon>Bacteria</taxon>
        <taxon>Bacillati</taxon>
        <taxon>Actinomycetota</taxon>
        <taxon>Actinomycetes</taxon>
        <taxon>Streptosporangiales</taxon>
        <taxon>Streptosporangiaceae</taxon>
        <taxon>Bailinhaonella</taxon>
    </lineage>
</organism>
<dbReference type="SUPFAM" id="SSF55729">
    <property type="entry name" value="Acyl-CoA N-acyltransferases (Nat)"/>
    <property type="match status" value="1"/>
</dbReference>
<dbReference type="EMBL" id="QZEY01000002">
    <property type="protein sequence ID" value="RJL33976.1"/>
    <property type="molecule type" value="Genomic_DNA"/>
</dbReference>
<reference evidence="2 3" key="1">
    <citation type="submission" date="2018-09" db="EMBL/GenBank/DDBJ databases">
        <title>YIM 75507 draft genome.</title>
        <authorList>
            <person name="Tang S."/>
            <person name="Feng Y."/>
        </authorList>
    </citation>
    <scope>NUCLEOTIDE SEQUENCE [LARGE SCALE GENOMIC DNA]</scope>
    <source>
        <strain evidence="2 3">YIM 75507</strain>
    </source>
</reference>
<keyword evidence="2" id="KW-0808">Transferase</keyword>
<dbReference type="AlphaFoldDB" id="A0A3A4BRM3"/>
<comment type="caution">
    <text evidence="2">The sequence shown here is derived from an EMBL/GenBank/DDBJ whole genome shotgun (WGS) entry which is preliminary data.</text>
</comment>
<dbReference type="GO" id="GO:0016747">
    <property type="term" value="F:acyltransferase activity, transferring groups other than amino-acyl groups"/>
    <property type="evidence" value="ECO:0007669"/>
    <property type="project" value="InterPro"/>
</dbReference>
<feature type="domain" description="N-acetyltransferase" evidence="1">
    <location>
        <begin position="113"/>
        <end position="246"/>
    </location>
</feature>
<proteinExistence type="predicted"/>
<dbReference type="Pfam" id="PF08445">
    <property type="entry name" value="FR47"/>
    <property type="match status" value="1"/>
</dbReference>
<dbReference type="Gene3D" id="3.40.630.30">
    <property type="match status" value="1"/>
</dbReference>
<keyword evidence="3" id="KW-1185">Reference proteome</keyword>
<protein>
    <submittedName>
        <fullName evidence="2">N-acetyltransferase</fullName>
    </submittedName>
</protein>
<dbReference type="RefSeq" id="WP_119925275.1">
    <property type="nucleotide sequence ID" value="NZ_QZEY01000002.1"/>
</dbReference>
<dbReference type="InterPro" id="IPR013653">
    <property type="entry name" value="GCN5-like_dom"/>
</dbReference>
<evidence type="ECO:0000313" key="3">
    <source>
        <dbReference type="Proteomes" id="UP000265768"/>
    </source>
</evidence>
<evidence type="ECO:0000259" key="1">
    <source>
        <dbReference type="PROSITE" id="PS51186"/>
    </source>
</evidence>
<dbReference type="Proteomes" id="UP000265768">
    <property type="component" value="Unassembled WGS sequence"/>
</dbReference>
<evidence type="ECO:0000313" key="2">
    <source>
        <dbReference type="EMBL" id="RJL33976.1"/>
    </source>
</evidence>
<dbReference type="InterPro" id="IPR016181">
    <property type="entry name" value="Acyl_CoA_acyltransferase"/>
</dbReference>
<name>A0A3A4BRM3_9ACTN</name>
<sequence length="246" mass="26148">MPPVSITPEELLRITGDDPFVRLGARLGLDGAWRGEDAVAFLSVGGEEYTGRLAVLGPPEAAAALLAAIELPDGTETTVPRGTPLPAPLRFERAGHWDFRSTLTPPPLQPHEERGEWLGEESHPELIELLKEANPGTSVWPGEAAAARWAGVRDEHGRIVACLADTSGPAGSPAHLSAIGAHPDVRGLGYGPSVTAWATRALLAEGRPAVTLGLWASNDVARRMYDRLGFADDRPFTSGPLVRDAR</sequence>
<dbReference type="OrthoDB" id="4792644at2"/>
<dbReference type="PROSITE" id="PS51186">
    <property type="entry name" value="GNAT"/>
    <property type="match status" value="1"/>
</dbReference>
<dbReference type="InterPro" id="IPR000182">
    <property type="entry name" value="GNAT_dom"/>
</dbReference>